<proteinExistence type="predicted"/>
<reference evidence="2 3" key="1">
    <citation type="submission" date="2018-10" db="EMBL/GenBank/DDBJ databases">
        <title>Genome assembly for a Yunnan-Guizhou Plateau 3E fish, Anabarilius grahami (Regan), and its evolutionary and genetic applications.</title>
        <authorList>
            <person name="Jiang W."/>
        </authorList>
    </citation>
    <scope>NUCLEOTIDE SEQUENCE [LARGE SCALE GENOMIC DNA]</scope>
    <source>
        <strain evidence="2">AG-KIZ</strain>
        <tissue evidence="2">Muscle</tissue>
    </source>
</reference>
<comment type="caution">
    <text evidence="2">The sequence shown here is derived from an EMBL/GenBank/DDBJ whole genome shotgun (WGS) entry which is preliminary data.</text>
</comment>
<gene>
    <name evidence="2" type="ORF">DPX16_15147</name>
</gene>
<organism evidence="2 3">
    <name type="scientific">Anabarilius grahami</name>
    <name type="common">Kanglang fish</name>
    <name type="synonym">Barilius grahami</name>
    <dbReference type="NCBI Taxonomy" id="495550"/>
    <lineage>
        <taxon>Eukaryota</taxon>
        <taxon>Metazoa</taxon>
        <taxon>Chordata</taxon>
        <taxon>Craniata</taxon>
        <taxon>Vertebrata</taxon>
        <taxon>Euteleostomi</taxon>
        <taxon>Actinopterygii</taxon>
        <taxon>Neopterygii</taxon>
        <taxon>Teleostei</taxon>
        <taxon>Ostariophysi</taxon>
        <taxon>Cypriniformes</taxon>
        <taxon>Xenocyprididae</taxon>
        <taxon>Xenocypridinae</taxon>
        <taxon>Xenocypridinae incertae sedis</taxon>
        <taxon>Anabarilius</taxon>
    </lineage>
</organism>
<dbReference type="EMBL" id="RJVU01022182">
    <property type="protein sequence ID" value="ROL50106.1"/>
    <property type="molecule type" value="Genomic_DNA"/>
</dbReference>
<evidence type="ECO:0000313" key="2">
    <source>
        <dbReference type="EMBL" id="ROL50106.1"/>
    </source>
</evidence>
<name>A0A3N0YV70_ANAGA</name>
<feature type="region of interest" description="Disordered" evidence="1">
    <location>
        <begin position="1"/>
        <end position="35"/>
    </location>
</feature>
<evidence type="ECO:0000313" key="3">
    <source>
        <dbReference type="Proteomes" id="UP000281406"/>
    </source>
</evidence>
<sequence length="225" mass="23546">MDRSSTSEPSQPPPTHCKERTPELTADISQSTPPPLVPVNSKMLLGFDSDLLVNSSALERGSPDTASGRPSLHLGYTLAPPSATPGTIVLTAAPGSLIPLALHWSNTTTDLRAFSYALSFHAFGSIGLGLTSGSALFLSHTSSASLLWHPGSTSDVHSCSSASVSRTIGVAWAHGLFRFTWVSTSIGFISVSLPPGVVSQVSTMAPPSLDSADCFRVIFSCDFPF</sequence>
<keyword evidence="3" id="KW-1185">Reference proteome</keyword>
<protein>
    <submittedName>
        <fullName evidence="2">Uncharacterized protein</fullName>
    </submittedName>
</protein>
<evidence type="ECO:0000256" key="1">
    <source>
        <dbReference type="SAM" id="MobiDB-lite"/>
    </source>
</evidence>
<accession>A0A3N0YV70</accession>
<dbReference type="AlphaFoldDB" id="A0A3N0YV70"/>
<dbReference type="Proteomes" id="UP000281406">
    <property type="component" value="Unassembled WGS sequence"/>
</dbReference>